<evidence type="ECO:0000256" key="3">
    <source>
        <dbReference type="ARBA" id="ARBA00023239"/>
    </source>
</evidence>
<sequence>MNLAPYIDHTLLKPDATPEQIARLCAEAVTHGFASVCVPPCYVRQAADALQNSGVAVCTVIGFPLGYSLAKVKFFEGHLALNDGATELDMVLNIGALKAVQHEEVEDEIGQLAELCRMRGALLKVIIETALLTEAEIVTACQLCAEAGANFVKTSTGFASRGASVADIELMRASLPTHIRLKASGGIRTREAALALVAAGADRLGASDGVALLAQPASETAAHDSDHNTSAAS</sequence>
<comment type="catalytic activity">
    <reaction evidence="5 6">
        <text>2-deoxy-D-ribose 5-phosphate = D-glyceraldehyde 3-phosphate + acetaldehyde</text>
        <dbReference type="Rhea" id="RHEA:12821"/>
        <dbReference type="ChEBI" id="CHEBI:15343"/>
        <dbReference type="ChEBI" id="CHEBI:59776"/>
        <dbReference type="ChEBI" id="CHEBI:62877"/>
        <dbReference type="EC" id="4.1.2.4"/>
    </reaction>
</comment>
<comment type="similarity">
    <text evidence="1 6">Belongs to the DeoC/FbaB aldolase family. DeoC type 1 subfamily.</text>
</comment>
<feature type="active site" description="Proton donor/acceptor" evidence="6">
    <location>
        <position position="89"/>
    </location>
</feature>
<dbReference type="CDD" id="cd00959">
    <property type="entry name" value="DeoC"/>
    <property type="match status" value="1"/>
</dbReference>
<keyword evidence="4 6" id="KW-0704">Schiff base</keyword>
<dbReference type="PANTHER" id="PTHR10889">
    <property type="entry name" value="DEOXYRIBOSE-PHOSPHATE ALDOLASE"/>
    <property type="match status" value="1"/>
</dbReference>
<dbReference type="NCBIfam" id="TIGR00126">
    <property type="entry name" value="deoC"/>
    <property type="match status" value="1"/>
</dbReference>
<dbReference type="InterPro" id="IPR013785">
    <property type="entry name" value="Aldolase_TIM"/>
</dbReference>
<dbReference type="Pfam" id="PF01791">
    <property type="entry name" value="DeoC"/>
    <property type="match status" value="1"/>
</dbReference>
<dbReference type="SUPFAM" id="SSF51569">
    <property type="entry name" value="Aldolase"/>
    <property type="match status" value="1"/>
</dbReference>
<dbReference type="PIRSF" id="PIRSF001357">
    <property type="entry name" value="DeoC"/>
    <property type="match status" value="1"/>
</dbReference>
<gene>
    <name evidence="6 7" type="primary">deoC</name>
    <name evidence="7" type="ORF">HW556_00790</name>
</gene>
<dbReference type="SMART" id="SM01133">
    <property type="entry name" value="DeoC"/>
    <property type="match status" value="1"/>
</dbReference>
<evidence type="ECO:0000313" key="8">
    <source>
        <dbReference type="Proteomes" id="UP000626554"/>
    </source>
</evidence>
<accession>A0ABX2PYM3</accession>
<name>A0ABX2PYM3_9BACT</name>
<dbReference type="Gene3D" id="3.20.20.70">
    <property type="entry name" value="Aldolase class I"/>
    <property type="match status" value="1"/>
</dbReference>
<dbReference type="EC" id="4.1.2.4" evidence="6"/>
<dbReference type="EMBL" id="JABKAV010000001">
    <property type="protein sequence ID" value="NVO83409.1"/>
    <property type="molecule type" value="Genomic_DNA"/>
</dbReference>
<dbReference type="InterPro" id="IPR002915">
    <property type="entry name" value="DeoC/FbaB/LacD_aldolase"/>
</dbReference>
<dbReference type="InterPro" id="IPR028581">
    <property type="entry name" value="DeoC_typeI"/>
</dbReference>
<keyword evidence="2 6" id="KW-0963">Cytoplasm</keyword>
<comment type="function">
    <text evidence="6">Catalyzes a reversible aldol reaction between acetaldehyde and D-glyceraldehyde 3-phosphate to generate 2-deoxy-D-ribose 5-phosphate.</text>
</comment>
<evidence type="ECO:0000256" key="6">
    <source>
        <dbReference type="HAMAP-Rule" id="MF_00114"/>
    </source>
</evidence>
<comment type="caution">
    <text evidence="7">The sequence shown here is derived from an EMBL/GenBank/DDBJ whole genome shotgun (WGS) entry which is preliminary data.</text>
</comment>
<dbReference type="Proteomes" id="UP000626554">
    <property type="component" value="Unassembled WGS sequence"/>
</dbReference>
<comment type="pathway">
    <text evidence="6">Carbohydrate degradation; 2-deoxy-D-ribose 1-phosphate degradation; D-glyceraldehyde 3-phosphate and acetaldehyde from 2-deoxy-alpha-D-ribose 1-phosphate: step 2/2.</text>
</comment>
<feature type="active site" description="Schiff-base intermediate with acetaldehyde" evidence="6">
    <location>
        <position position="153"/>
    </location>
</feature>
<evidence type="ECO:0000256" key="5">
    <source>
        <dbReference type="ARBA" id="ARBA00048791"/>
    </source>
</evidence>
<evidence type="ECO:0000256" key="2">
    <source>
        <dbReference type="ARBA" id="ARBA00022490"/>
    </source>
</evidence>
<proteinExistence type="inferred from homology"/>
<evidence type="ECO:0000256" key="4">
    <source>
        <dbReference type="ARBA" id="ARBA00023270"/>
    </source>
</evidence>
<dbReference type="HAMAP" id="MF_00114">
    <property type="entry name" value="DeoC_type1"/>
    <property type="match status" value="1"/>
</dbReference>
<dbReference type="InterPro" id="IPR011343">
    <property type="entry name" value="DeoC"/>
</dbReference>
<evidence type="ECO:0000313" key="7">
    <source>
        <dbReference type="EMBL" id="NVO83409.1"/>
    </source>
</evidence>
<protein>
    <recommendedName>
        <fullName evidence="6">Deoxyribose-phosphate aldolase</fullName>
        <shortName evidence="6">DERA</shortName>
        <ecNumber evidence="6">4.1.2.4</ecNumber>
    </recommendedName>
    <alternativeName>
        <fullName evidence="6">2-deoxy-D-ribose 5-phosphate aldolase</fullName>
    </alternativeName>
    <alternativeName>
        <fullName evidence="6">Phosphodeoxyriboaldolase</fullName>
        <shortName evidence="6">Deoxyriboaldolase</shortName>
    </alternativeName>
</protein>
<keyword evidence="8" id="KW-1185">Reference proteome</keyword>
<dbReference type="GO" id="GO:0004139">
    <property type="term" value="F:deoxyribose-phosphate aldolase activity"/>
    <property type="evidence" value="ECO:0007669"/>
    <property type="project" value="UniProtKB-EC"/>
</dbReference>
<organism evidence="7 8">
    <name type="scientific">Hymenobacter terrestris</name>
    <dbReference type="NCBI Taxonomy" id="2748310"/>
    <lineage>
        <taxon>Bacteria</taxon>
        <taxon>Pseudomonadati</taxon>
        <taxon>Bacteroidota</taxon>
        <taxon>Cytophagia</taxon>
        <taxon>Cytophagales</taxon>
        <taxon>Hymenobacteraceae</taxon>
        <taxon>Hymenobacter</taxon>
    </lineage>
</organism>
<reference evidence="7 8" key="1">
    <citation type="submission" date="2020-05" db="EMBL/GenBank/DDBJ databases">
        <title>Hymenobacter terrestris sp. nov. and Hymenobacter lapidiphilus sp. nov., isolated from regoliths in Antarctica.</title>
        <authorList>
            <person name="Sedlacek I."/>
            <person name="Pantucek R."/>
            <person name="Zeman M."/>
            <person name="Holochova P."/>
            <person name="Kralova S."/>
            <person name="Stankova E."/>
            <person name="Sedo O."/>
            <person name="Micenkova L."/>
            <person name="Svec P."/>
            <person name="Gupta V."/>
            <person name="Sood U."/>
            <person name="Korpole U.S."/>
            <person name="Lal R."/>
        </authorList>
    </citation>
    <scope>NUCLEOTIDE SEQUENCE [LARGE SCALE GENOMIC DNA]</scope>
    <source>
        <strain evidence="7 8">P5252</strain>
    </source>
</reference>
<feature type="active site" description="Proton donor/acceptor" evidence="6">
    <location>
        <position position="182"/>
    </location>
</feature>
<keyword evidence="3 6" id="KW-0456">Lyase</keyword>
<dbReference type="PANTHER" id="PTHR10889:SF1">
    <property type="entry name" value="DEOXYRIBOSE-PHOSPHATE ALDOLASE"/>
    <property type="match status" value="1"/>
</dbReference>
<comment type="subcellular location">
    <subcellularLocation>
        <location evidence="6">Cytoplasm</location>
    </subcellularLocation>
</comment>
<evidence type="ECO:0000256" key="1">
    <source>
        <dbReference type="ARBA" id="ARBA00010936"/>
    </source>
</evidence>
<dbReference type="RefSeq" id="WP_176897061.1">
    <property type="nucleotide sequence ID" value="NZ_JABKAV010000001.1"/>
</dbReference>